<reference evidence="2" key="1">
    <citation type="submission" date="2009-10" db="EMBL/GenBank/DDBJ databases">
        <title>The genome sequence of Streptomyces sviceus strain ATCC 29083.</title>
        <authorList>
            <consortium name="The Broad Institute Genome Sequencing Platform"/>
            <consortium name="Broad Institute Microbial Sequencing Center"/>
            <person name="Fischbach M."/>
            <person name="Godfrey P."/>
            <person name="Ward D."/>
            <person name="Young S."/>
            <person name="Zeng Q."/>
            <person name="Koehrsen M."/>
            <person name="Alvarado L."/>
            <person name="Berlin A.M."/>
            <person name="Bochicchio J."/>
            <person name="Borenstein D."/>
            <person name="Chapman S.B."/>
            <person name="Chen Z."/>
            <person name="Engels R."/>
            <person name="Freedman E."/>
            <person name="Gellesch M."/>
            <person name="Goldberg J."/>
            <person name="Griggs A."/>
            <person name="Gujja S."/>
            <person name="Heilman E.R."/>
            <person name="Heiman D.I."/>
            <person name="Hepburn T.A."/>
            <person name="Howarth C."/>
            <person name="Jen D."/>
            <person name="Larson L."/>
            <person name="Lewis B."/>
            <person name="Mehta T."/>
            <person name="Park D."/>
            <person name="Pearson M."/>
            <person name="Richards J."/>
            <person name="Roberts A."/>
            <person name="Saif S."/>
            <person name="Shea T.D."/>
            <person name="Shenoy N."/>
            <person name="Sisk P."/>
            <person name="Stolte C."/>
            <person name="Sykes S.N."/>
            <person name="Thomson T."/>
            <person name="Walk T."/>
            <person name="White J."/>
            <person name="Yandava C."/>
            <person name="Straight P."/>
            <person name="Clardy J."/>
            <person name="Hung D."/>
            <person name="Kolter R."/>
            <person name="Mekalanos J."/>
            <person name="Walker S."/>
            <person name="Walsh C.T."/>
            <person name="Wieland-Brown L.C."/>
            <person name="Haas B."/>
            <person name="Nusbaum C."/>
            <person name="Birren B."/>
        </authorList>
    </citation>
    <scope>NUCLEOTIDE SEQUENCE [LARGE SCALE GENOMIC DNA]</scope>
    <source>
        <strain evidence="2">ATCC 29083</strain>
    </source>
</reference>
<evidence type="ECO:0000259" key="1">
    <source>
        <dbReference type="Pfam" id="PF13613"/>
    </source>
</evidence>
<dbReference type="AlphaFoldDB" id="B5HUY8"/>
<dbReference type="InterPro" id="IPR027805">
    <property type="entry name" value="Transposase_HTH_dom"/>
</dbReference>
<dbReference type="OrthoDB" id="5340187at2"/>
<dbReference type="EMBL" id="CM000951">
    <property type="protein sequence ID" value="EDY56643.1"/>
    <property type="molecule type" value="Genomic_DNA"/>
</dbReference>
<evidence type="ECO:0000313" key="2">
    <source>
        <dbReference type="EMBL" id="EDY56643.1"/>
    </source>
</evidence>
<organism evidence="2 3">
    <name type="scientific">Streptomyces sviceus (strain ATCC 29083 / DSM 924 / JCM 4929 / NBRC 13980 / NCIMB 11184 / NRRL 5439 / UC 5370)</name>
    <dbReference type="NCBI Taxonomy" id="463191"/>
    <lineage>
        <taxon>Bacteria</taxon>
        <taxon>Bacillati</taxon>
        <taxon>Actinomycetota</taxon>
        <taxon>Actinomycetes</taxon>
        <taxon>Kitasatosporales</taxon>
        <taxon>Streptomycetaceae</taxon>
        <taxon>Streptomyces</taxon>
    </lineage>
</organism>
<name>B5HUY8_STRX2</name>
<proteinExistence type="predicted"/>
<keyword evidence="3" id="KW-1185">Reference proteome</keyword>
<dbReference type="RefSeq" id="WP_007387200.1">
    <property type="nucleotide sequence ID" value="NZ_CM000951.1"/>
</dbReference>
<protein>
    <recommendedName>
        <fullName evidence="1">Transposase Helix-turn-helix domain-containing protein</fullName>
    </recommendedName>
</protein>
<dbReference type="Proteomes" id="UP000002785">
    <property type="component" value="Chromosome"/>
</dbReference>
<accession>B5HUY8</accession>
<dbReference type="HOGENOM" id="CLU_2810771_0_0_11"/>
<sequence length="67" mass="7622">MFTDRIIATLIALRFQLLHTAPAVLYGVDRSTIARAVHEVRPLLAARGRCARTPDLWLRTCPARRPR</sequence>
<evidence type="ECO:0000313" key="3">
    <source>
        <dbReference type="Proteomes" id="UP000002785"/>
    </source>
</evidence>
<dbReference type="Pfam" id="PF13613">
    <property type="entry name" value="HTH_Tnp_4"/>
    <property type="match status" value="1"/>
</dbReference>
<feature type="domain" description="Transposase Helix-turn-helix" evidence="1">
    <location>
        <begin position="4"/>
        <end position="49"/>
    </location>
</feature>
<gene>
    <name evidence="2" type="ORF">SSEG_03223</name>
</gene>